<accession>A0A9D1HHF3</accession>
<reference evidence="3" key="2">
    <citation type="journal article" date="2021" name="PeerJ">
        <title>Extensive microbial diversity within the chicken gut microbiome revealed by metagenomics and culture.</title>
        <authorList>
            <person name="Gilroy R."/>
            <person name="Ravi A."/>
            <person name="Getino M."/>
            <person name="Pursley I."/>
            <person name="Horton D.L."/>
            <person name="Alikhan N.F."/>
            <person name="Baker D."/>
            <person name="Gharbi K."/>
            <person name="Hall N."/>
            <person name="Watson M."/>
            <person name="Adriaenssens E.M."/>
            <person name="Foster-Nyarko E."/>
            <person name="Jarju S."/>
            <person name="Secka A."/>
            <person name="Antonio M."/>
            <person name="Oren A."/>
            <person name="Chaudhuri R.R."/>
            <person name="La Ragione R."/>
            <person name="Hildebrand F."/>
            <person name="Pallen M.J."/>
        </authorList>
    </citation>
    <scope>NUCLEOTIDE SEQUENCE</scope>
    <source>
        <strain evidence="3">CHK187-14744</strain>
    </source>
</reference>
<feature type="domain" description="YcxB-like C-terminal" evidence="2">
    <location>
        <begin position="99"/>
        <end position="160"/>
    </location>
</feature>
<name>A0A9D1HHF3_9FIRM</name>
<evidence type="ECO:0000256" key="1">
    <source>
        <dbReference type="SAM" id="Phobius"/>
    </source>
</evidence>
<evidence type="ECO:0000313" key="4">
    <source>
        <dbReference type="Proteomes" id="UP000824164"/>
    </source>
</evidence>
<evidence type="ECO:0000313" key="3">
    <source>
        <dbReference type="EMBL" id="HIU03236.1"/>
    </source>
</evidence>
<keyword evidence="1" id="KW-1133">Transmembrane helix</keyword>
<keyword evidence="1" id="KW-0812">Transmembrane</keyword>
<protein>
    <submittedName>
        <fullName evidence="3">YcxB family protein</fullName>
    </submittedName>
</protein>
<dbReference type="InterPro" id="IPR025588">
    <property type="entry name" value="YcxB-like_C"/>
</dbReference>
<feature type="transmembrane region" description="Helical" evidence="1">
    <location>
        <begin position="53"/>
        <end position="73"/>
    </location>
</feature>
<proteinExistence type="predicted"/>
<feature type="transmembrane region" description="Helical" evidence="1">
    <location>
        <begin position="27"/>
        <end position="47"/>
    </location>
</feature>
<organism evidence="3 4">
    <name type="scientific">Candidatus Onthocola gallistercoris</name>
    <dbReference type="NCBI Taxonomy" id="2840876"/>
    <lineage>
        <taxon>Bacteria</taxon>
        <taxon>Bacillati</taxon>
        <taxon>Bacillota</taxon>
        <taxon>Bacilli</taxon>
        <taxon>Candidatus Onthocola</taxon>
    </lineage>
</organism>
<dbReference type="Proteomes" id="UP000824164">
    <property type="component" value="Unassembled WGS sequence"/>
</dbReference>
<dbReference type="EMBL" id="DVLT01000050">
    <property type="protein sequence ID" value="HIU03236.1"/>
    <property type="molecule type" value="Genomic_DNA"/>
</dbReference>
<keyword evidence="1" id="KW-0472">Membrane</keyword>
<sequence>MYENIFRLSKSMVQEYSMRMWISRTGVKIYLGFLVLLFIAGVASFALDVNGGIARWFAILFLPLYLLATYGMIRSGASRLCRQTEEKHKGQVPETLYRFENDGLVWVTPDGTSRQIPYTSFTRIVESKNLYILIFQGNQGLYLRKDGFTKGDGRQFGDFIRGKIRRKGHE</sequence>
<evidence type="ECO:0000259" key="2">
    <source>
        <dbReference type="Pfam" id="PF14317"/>
    </source>
</evidence>
<dbReference type="Pfam" id="PF14317">
    <property type="entry name" value="YcxB"/>
    <property type="match status" value="1"/>
</dbReference>
<dbReference type="AlphaFoldDB" id="A0A9D1HHF3"/>
<comment type="caution">
    <text evidence="3">The sequence shown here is derived from an EMBL/GenBank/DDBJ whole genome shotgun (WGS) entry which is preliminary data.</text>
</comment>
<gene>
    <name evidence="3" type="ORF">IAB63_08300</name>
</gene>
<reference evidence="3" key="1">
    <citation type="submission" date="2020-10" db="EMBL/GenBank/DDBJ databases">
        <authorList>
            <person name="Gilroy R."/>
        </authorList>
    </citation>
    <scope>NUCLEOTIDE SEQUENCE</scope>
    <source>
        <strain evidence="3">CHK187-14744</strain>
    </source>
</reference>